<dbReference type="RefSeq" id="WP_089765273.1">
    <property type="nucleotide sequence ID" value="NZ_BKAT01000054.1"/>
</dbReference>
<organism evidence="2 3">
    <name type="scientific">Chitinophaga terrae</name>
    <name type="common">ex Kim and Jung 2007</name>
    <dbReference type="NCBI Taxonomy" id="408074"/>
    <lineage>
        <taxon>Bacteria</taxon>
        <taxon>Pseudomonadati</taxon>
        <taxon>Bacteroidota</taxon>
        <taxon>Chitinophagia</taxon>
        <taxon>Chitinophagales</taxon>
        <taxon>Chitinophagaceae</taxon>
        <taxon>Chitinophaga</taxon>
    </lineage>
</organism>
<evidence type="ECO:0000313" key="2">
    <source>
        <dbReference type="EMBL" id="SEB05401.1"/>
    </source>
</evidence>
<dbReference type="STRING" id="408074.SAMN05660909_05011"/>
<accession>A0A1H4G7Z4</accession>
<feature type="chain" id="PRO_5011736917" evidence="1">
    <location>
        <begin position="24"/>
        <end position="174"/>
    </location>
</feature>
<dbReference type="AlphaFoldDB" id="A0A1H4G7Z4"/>
<reference evidence="3" key="1">
    <citation type="submission" date="2016-10" db="EMBL/GenBank/DDBJ databases">
        <authorList>
            <person name="Varghese N."/>
            <person name="Submissions S."/>
        </authorList>
    </citation>
    <scope>NUCLEOTIDE SEQUENCE [LARGE SCALE GENOMIC DNA]</scope>
    <source>
        <strain evidence="3">DSM 23920</strain>
    </source>
</reference>
<protein>
    <submittedName>
        <fullName evidence="2">Uncharacterized protein</fullName>
    </submittedName>
</protein>
<name>A0A1H4G7Z4_9BACT</name>
<proteinExistence type="predicted"/>
<dbReference type="EMBL" id="FNRL01000033">
    <property type="protein sequence ID" value="SEB05401.1"/>
    <property type="molecule type" value="Genomic_DNA"/>
</dbReference>
<dbReference type="Proteomes" id="UP000199656">
    <property type="component" value="Unassembled WGS sequence"/>
</dbReference>
<dbReference type="PROSITE" id="PS51257">
    <property type="entry name" value="PROKAR_LIPOPROTEIN"/>
    <property type="match status" value="1"/>
</dbReference>
<evidence type="ECO:0000313" key="3">
    <source>
        <dbReference type="Proteomes" id="UP000199656"/>
    </source>
</evidence>
<keyword evidence="3" id="KW-1185">Reference proteome</keyword>
<keyword evidence="1" id="KW-0732">Signal</keyword>
<dbReference type="OrthoDB" id="666702at2"/>
<gene>
    <name evidence="2" type="ORF">SAMN05660909_05011</name>
</gene>
<evidence type="ECO:0000256" key="1">
    <source>
        <dbReference type="SAM" id="SignalP"/>
    </source>
</evidence>
<feature type="signal peptide" evidence="1">
    <location>
        <begin position="1"/>
        <end position="23"/>
    </location>
</feature>
<sequence>MMHYRFSAIVLLFLLASCGGNNQKINQTDTTLDVSATTSGQLDVNPLSGYFVKNTIQVTDSLTFWIVDNQQAFDSLFGVAKTMNNTITQPDFGTQVVVAATMPPSWYNTRIELAAATLDDATNNATMRFATASDANKSSSSITPLWLGTVPKNGKQTFNFYNGDKLATSITTIQ</sequence>